<dbReference type="InterPro" id="IPR035093">
    <property type="entry name" value="RelE/ParE_toxin_dom_sf"/>
</dbReference>
<dbReference type="Gene3D" id="3.30.2310.20">
    <property type="entry name" value="RelE-like"/>
    <property type="match status" value="1"/>
</dbReference>
<accession>A0A3B1BS40</accession>
<proteinExistence type="predicted"/>
<protein>
    <recommendedName>
        <fullName evidence="3">Death on curing protein, Doc toxin</fullName>
    </recommendedName>
</protein>
<dbReference type="NCBIfam" id="TIGR02385">
    <property type="entry name" value="RelE_StbE"/>
    <property type="match status" value="1"/>
</dbReference>
<dbReference type="EMBL" id="UOGD01000175">
    <property type="protein sequence ID" value="VAX20739.1"/>
    <property type="molecule type" value="Genomic_DNA"/>
</dbReference>
<evidence type="ECO:0000256" key="1">
    <source>
        <dbReference type="ARBA" id="ARBA00022649"/>
    </source>
</evidence>
<gene>
    <name evidence="2" type="ORF">MNBD_IGNAVI01-1105</name>
</gene>
<dbReference type="SUPFAM" id="SSF143011">
    <property type="entry name" value="RelE-like"/>
    <property type="match status" value="1"/>
</dbReference>
<name>A0A3B1BS40_9ZZZZ</name>
<organism evidence="2">
    <name type="scientific">hydrothermal vent metagenome</name>
    <dbReference type="NCBI Taxonomy" id="652676"/>
    <lineage>
        <taxon>unclassified sequences</taxon>
        <taxon>metagenomes</taxon>
        <taxon>ecological metagenomes</taxon>
    </lineage>
</organism>
<reference evidence="2" key="1">
    <citation type="submission" date="2018-06" db="EMBL/GenBank/DDBJ databases">
        <authorList>
            <person name="Zhirakovskaya E."/>
        </authorList>
    </citation>
    <scope>NUCLEOTIDE SEQUENCE</scope>
</reference>
<evidence type="ECO:0008006" key="3">
    <source>
        <dbReference type="Google" id="ProtNLM"/>
    </source>
</evidence>
<sequence length="108" mass="12986">MKKYKVLIDPQAKQDLKEIFYYIAINDNIGSAEKLLVSLESTCYKLEKYPEKGHIPQELRLTGIKRYLEIYYKPYRIIYEIENNLVYIHFVLDGKRNVQEILSERILR</sequence>
<dbReference type="AlphaFoldDB" id="A0A3B1BS40"/>
<keyword evidence="1" id="KW-1277">Toxin-antitoxin system</keyword>
<evidence type="ECO:0000313" key="2">
    <source>
        <dbReference type="EMBL" id="VAX20739.1"/>
    </source>
</evidence>
<dbReference type="Pfam" id="PF05016">
    <property type="entry name" value="ParE_toxin"/>
    <property type="match status" value="1"/>
</dbReference>
<dbReference type="InterPro" id="IPR007712">
    <property type="entry name" value="RelE/ParE_toxin"/>
</dbReference>